<dbReference type="PROSITE" id="PS50294">
    <property type="entry name" value="WD_REPEATS_REGION"/>
    <property type="match status" value="2"/>
</dbReference>
<evidence type="ECO:0000313" key="5">
    <source>
        <dbReference type="Proteomes" id="UP000221080"/>
    </source>
</evidence>
<feature type="repeat" description="WD" evidence="3">
    <location>
        <begin position="486"/>
        <end position="527"/>
    </location>
</feature>
<proteinExistence type="predicted"/>
<feature type="repeat" description="WD" evidence="3">
    <location>
        <begin position="610"/>
        <end position="643"/>
    </location>
</feature>
<evidence type="ECO:0000256" key="3">
    <source>
        <dbReference type="PROSITE-ProRule" id="PRU00221"/>
    </source>
</evidence>
<dbReference type="PANTHER" id="PTHR32215">
    <property type="entry name" value="CILIA- AND FLAGELLA-ASSOCIATED PROTEIN 57"/>
    <property type="match status" value="1"/>
</dbReference>
<name>A0A2D0PVY5_ICTPU</name>
<keyword evidence="6" id="KW-0282">Flagellum</keyword>
<reference evidence="5" key="1">
    <citation type="journal article" date="2016" name="Nat. Commun.">
        <title>The channel catfish genome sequence provides insights into the evolution of scale formation in teleosts.</title>
        <authorList>
            <person name="Liu Z."/>
            <person name="Liu S."/>
            <person name="Yao J."/>
            <person name="Bao L."/>
            <person name="Zhang J."/>
            <person name="Li Y."/>
            <person name="Jiang C."/>
            <person name="Sun L."/>
            <person name="Wang R."/>
            <person name="Zhang Y."/>
            <person name="Zhou T."/>
            <person name="Zeng Q."/>
            <person name="Fu Q."/>
            <person name="Gao S."/>
            <person name="Li N."/>
            <person name="Koren S."/>
            <person name="Jiang Y."/>
            <person name="Zimin A."/>
            <person name="Xu P."/>
            <person name="Phillippy A.M."/>
            <person name="Geng X."/>
            <person name="Song L."/>
            <person name="Sun F."/>
            <person name="Li C."/>
            <person name="Wang X."/>
            <person name="Chen A."/>
            <person name="Jin Y."/>
            <person name="Yuan Z."/>
            <person name="Yang Y."/>
            <person name="Tan S."/>
            <person name="Peatman E."/>
            <person name="Lu J."/>
            <person name="Qin Z."/>
            <person name="Dunham R."/>
            <person name="Li Z."/>
            <person name="Sonstegard T."/>
            <person name="Feng J."/>
            <person name="Danzmann R.G."/>
            <person name="Schroeder S."/>
            <person name="Scheffler B."/>
            <person name="Duke M.V."/>
            <person name="Ballard L."/>
            <person name="Kucuktas H."/>
            <person name="Kaltenboeck L."/>
            <person name="Liu H."/>
            <person name="Armbruster J."/>
            <person name="Xie Y."/>
            <person name="Kirby M.L."/>
            <person name="Tian Y."/>
            <person name="Flanagan M.E."/>
            <person name="Mu W."/>
            <person name="Waldbieser G.C."/>
        </authorList>
    </citation>
    <scope>NUCLEOTIDE SEQUENCE [LARGE SCALE GENOMIC DNA]</scope>
    <source>
        <strain evidence="5">SDA103</strain>
    </source>
</reference>
<dbReference type="SUPFAM" id="SSF50998">
    <property type="entry name" value="Quinoprotein alcohol dehydrogenase-like"/>
    <property type="match status" value="1"/>
</dbReference>
<dbReference type="SUPFAM" id="SSF50978">
    <property type="entry name" value="WD40 repeat-like"/>
    <property type="match status" value="1"/>
</dbReference>
<dbReference type="RefSeq" id="XP_017309285.1">
    <property type="nucleotide sequence ID" value="XM_017453796.2"/>
</dbReference>
<dbReference type="PROSITE" id="PS00678">
    <property type="entry name" value="WD_REPEATS_1"/>
    <property type="match status" value="1"/>
</dbReference>
<feature type="repeat" description="WD" evidence="3">
    <location>
        <begin position="364"/>
        <end position="405"/>
    </location>
</feature>
<dbReference type="InterPro" id="IPR015943">
    <property type="entry name" value="WD40/YVTN_repeat-like_dom_sf"/>
</dbReference>
<keyword evidence="4" id="KW-0175">Coiled coil</keyword>
<dbReference type="GeneID" id="108256679"/>
<gene>
    <name evidence="6" type="primary">LOC108256679</name>
</gene>
<evidence type="ECO:0000256" key="1">
    <source>
        <dbReference type="ARBA" id="ARBA00022574"/>
    </source>
</evidence>
<evidence type="ECO:0000256" key="2">
    <source>
        <dbReference type="ARBA" id="ARBA00022737"/>
    </source>
</evidence>
<sequence length="1197" mass="138279">MTSSVMQKACTNTAMASGGSSPQVQPCHIFGVCKGVRNNLLFQDEETMIFPSGNHCVRYHVLQRRTKFIHGVKGSMKALALSPDRRYLAVSESDKWGTITIFDLEDEKCCKKQVLKGSDYSVQEFVCMAFSADSKYLLGQAGGPTWTLYFWQWQEKELIDSVKTTRNGLISQVSFNPQDEKQICVSGKRAFKIFELKKASLRQANSYNMKNEDVLCHMWLSGDCIIAGTEAGKLLKLKSRQLHQLGRPYERQTEKKDSTSSPDQLASVTAITQYSKGFACSAGLGLVCLYEISNENDNYRKTAEISIPVDPYSSQPLQAIATMCFSPAEKTLVISTDRGKLYSISLTSTEISESKKAQFEFLSHSLHSESITGMSICTSKPLVATCSKDFTVHIWNYKTNSLDQFKEFDEEPLCVSMHPNGLSILVGFSSEIRLMHLHYDKIRTVQKFPTKNCTECVFNHDGNMFAAVNKKVIHVYNIRTGKKLDLNAHLKKVQSVKWREDDLHLVSCGMDAIVCTWDVLTGSYKTSKETDCGYTDMIFTPNTGSVLAVDRCSLKEIDDGSILRQMASDGVDYTAISMTRSGQTIFIGTAVGTVEVIEYPFGKEKTWTELQAHSGPITKMVVTPGDQYLLTASEDGSLLIWTITDPEGKTLKWIKEMEHADEVLCTKEELEEKDQTICELTSHTEWLKLDLQCKLNWKDMEYTIKMKSFFQGYRQQMKALKDQIQVLNTEREDQKDSHQKALTELKEEHAKQLEDQKQSRFEGLLDQDELYHELQQKMQMMEKNHAKKLRNAEDSHLCAMEDMKQAYEAKLRELRAELEQEVKNFEEKQVRIKEVAESEVMELCRNYEHDLQLEKDGRLKAEHELKLMEKNISRYLKMKRMMEDQEDTIRRLKENMQKLKDQLDDATERIEALNKKKEEKNKTIDDQTCFIEELQHMLQNEDMSLEDKQEELVQMIFWHKKGEEKKSYKERSKIQRLEKEIQEKKEMLDEAAAELALNNRKNEDIIYDLKEKLKSNNTELFTERQRVRNINMVVQKMKDDIRSCARFIQEPMRLKQNFIELHTRHIHTQDGTIGVNAEVTEEETRYFKDFHTILAQEKAKHVRDMKLEKDRYSKLVKERGFLINQLYEQKLMHEQLLNSLKRKNVQCDDTAASSVIPPGESRLQLSVNQRLTRNPLNMRRGQVFASDHVRFPPINTT</sequence>
<dbReference type="InterPro" id="IPR036322">
    <property type="entry name" value="WD40_repeat_dom_sf"/>
</dbReference>
<keyword evidence="6" id="KW-0966">Cell projection</keyword>
<accession>A0A2D0PVY5</accession>
<keyword evidence="5" id="KW-1185">Reference proteome</keyword>
<feature type="coiled-coil region" evidence="4">
    <location>
        <begin position="865"/>
        <end position="1001"/>
    </location>
</feature>
<evidence type="ECO:0000313" key="6">
    <source>
        <dbReference type="RefSeq" id="XP_017309285.1"/>
    </source>
</evidence>
<organism evidence="5 6">
    <name type="scientific">Ictalurus punctatus</name>
    <name type="common">Channel catfish</name>
    <name type="synonym">Silurus punctatus</name>
    <dbReference type="NCBI Taxonomy" id="7998"/>
    <lineage>
        <taxon>Eukaryota</taxon>
        <taxon>Metazoa</taxon>
        <taxon>Chordata</taxon>
        <taxon>Craniata</taxon>
        <taxon>Vertebrata</taxon>
        <taxon>Euteleostomi</taxon>
        <taxon>Actinopterygii</taxon>
        <taxon>Neopterygii</taxon>
        <taxon>Teleostei</taxon>
        <taxon>Ostariophysi</taxon>
        <taxon>Siluriformes</taxon>
        <taxon>Ictaluridae</taxon>
        <taxon>Ictalurus</taxon>
    </lineage>
</organism>
<dbReference type="KEGG" id="ipu:108256679"/>
<dbReference type="InterPro" id="IPR019775">
    <property type="entry name" value="WD40_repeat_CS"/>
</dbReference>
<reference evidence="6" key="2">
    <citation type="submission" date="2025-08" db="UniProtKB">
        <authorList>
            <consortium name="RefSeq"/>
        </authorList>
    </citation>
    <scope>IDENTIFICATION</scope>
    <source>
        <tissue evidence="6">Blood</tissue>
    </source>
</reference>
<dbReference type="InterPro" id="IPR001680">
    <property type="entry name" value="WD40_rpt"/>
</dbReference>
<dbReference type="PROSITE" id="PS50082">
    <property type="entry name" value="WD_REPEATS_2"/>
    <property type="match status" value="3"/>
</dbReference>
<dbReference type="Proteomes" id="UP000221080">
    <property type="component" value="Chromosome 2"/>
</dbReference>
<feature type="coiled-coil region" evidence="4">
    <location>
        <begin position="710"/>
        <end position="835"/>
    </location>
</feature>
<dbReference type="InterPro" id="IPR052993">
    <property type="entry name" value="CFA-57"/>
</dbReference>
<dbReference type="SMART" id="SM00320">
    <property type="entry name" value="WD40"/>
    <property type="match status" value="5"/>
</dbReference>
<evidence type="ECO:0000256" key="4">
    <source>
        <dbReference type="SAM" id="Coils"/>
    </source>
</evidence>
<dbReference type="Gene3D" id="2.130.10.10">
    <property type="entry name" value="YVTN repeat-like/Quinoprotein amine dehydrogenase"/>
    <property type="match status" value="2"/>
</dbReference>
<dbReference type="InterPro" id="IPR011047">
    <property type="entry name" value="Quinoprotein_ADH-like_sf"/>
</dbReference>
<dbReference type="OrthoDB" id="10251741at2759"/>
<dbReference type="Pfam" id="PF00400">
    <property type="entry name" value="WD40"/>
    <property type="match status" value="3"/>
</dbReference>
<protein>
    <submittedName>
        <fullName evidence="6">Cilia- and flagella-associated protein 57 isoform X1</fullName>
    </submittedName>
</protein>
<keyword evidence="1 3" id="KW-0853">WD repeat</keyword>
<dbReference type="PANTHER" id="PTHR32215:SF0">
    <property type="entry name" value="CILIA- AND FLAGELLA-ASSOCIATED PROTEIN 57"/>
    <property type="match status" value="1"/>
</dbReference>
<keyword evidence="2" id="KW-0677">Repeat</keyword>
<keyword evidence="6" id="KW-0969">Cilium</keyword>
<dbReference type="AlphaFoldDB" id="A0A2D0PVY5"/>